<dbReference type="OrthoDB" id="15270at2759"/>
<dbReference type="PANTHER" id="PTHR20661">
    <property type="entry name" value="PHOSPHATIDYLINOSITOL-GLYCAN BIOSYNTHESIS CLASS W PROTEIN"/>
    <property type="match status" value="1"/>
</dbReference>
<comment type="similarity">
    <text evidence="5">Belongs to the PIGW family.</text>
</comment>
<organism evidence="6 7">
    <name type="scientific">Zootermopsis nevadensis</name>
    <name type="common">Dampwood termite</name>
    <dbReference type="NCBI Taxonomy" id="136037"/>
    <lineage>
        <taxon>Eukaryota</taxon>
        <taxon>Metazoa</taxon>
        <taxon>Ecdysozoa</taxon>
        <taxon>Arthropoda</taxon>
        <taxon>Hexapoda</taxon>
        <taxon>Insecta</taxon>
        <taxon>Pterygota</taxon>
        <taxon>Neoptera</taxon>
        <taxon>Polyneoptera</taxon>
        <taxon>Dictyoptera</taxon>
        <taxon>Blattodea</taxon>
        <taxon>Blattoidea</taxon>
        <taxon>Termitoidae</taxon>
        <taxon>Termopsidae</taxon>
        <taxon>Zootermopsis</taxon>
    </lineage>
</organism>
<comment type="function">
    <text evidence="5">A acetyltransferase, which acetylates the inositol ring of phosphatidylinositol during biosynthesis of GPI-anchor.</text>
</comment>
<dbReference type="EC" id="2.3.-.-" evidence="5"/>
<feature type="transmembrane region" description="Helical" evidence="5">
    <location>
        <begin position="306"/>
        <end position="324"/>
    </location>
</feature>
<dbReference type="EMBL" id="KK852595">
    <property type="protein sequence ID" value="KDR20625.1"/>
    <property type="molecule type" value="Genomic_DNA"/>
</dbReference>
<dbReference type="eggNOG" id="KOG0411">
    <property type="taxonomic scope" value="Eukaryota"/>
</dbReference>
<feature type="transmembrane region" description="Helical" evidence="5">
    <location>
        <begin position="457"/>
        <end position="480"/>
    </location>
</feature>
<dbReference type="GO" id="GO:0032216">
    <property type="term" value="F:glucosaminyl-phosphatidylinositol O-acyltransferase activity"/>
    <property type="evidence" value="ECO:0007669"/>
    <property type="project" value="TreeGrafter"/>
</dbReference>
<feature type="transmembrane region" description="Helical" evidence="5">
    <location>
        <begin position="87"/>
        <end position="107"/>
    </location>
</feature>
<keyword evidence="5" id="KW-0256">Endoplasmic reticulum</keyword>
<feature type="transmembrane region" description="Helical" evidence="5">
    <location>
        <begin position="345"/>
        <end position="362"/>
    </location>
</feature>
<name>A0A067RAF8_ZOONE</name>
<feature type="transmembrane region" description="Helical" evidence="5">
    <location>
        <begin position="266"/>
        <end position="286"/>
    </location>
</feature>
<feature type="transmembrane region" description="Helical" evidence="5">
    <location>
        <begin position="61"/>
        <end position="81"/>
    </location>
</feature>
<comment type="subcellular location">
    <subcellularLocation>
        <location evidence="5">Endoplasmic reticulum membrane</location>
        <topology evidence="5">Multi-pass membrane protein</topology>
    </subcellularLocation>
    <subcellularLocation>
        <location evidence="1">Membrane</location>
        <topology evidence="1">Multi-pass membrane protein</topology>
    </subcellularLocation>
</comment>
<feature type="transmembrane region" description="Helical" evidence="5">
    <location>
        <begin position="25"/>
        <end position="49"/>
    </location>
</feature>
<keyword evidence="4 5" id="KW-0472">Membrane</keyword>
<reference evidence="6 7" key="1">
    <citation type="journal article" date="2014" name="Nat. Commun.">
        <title>Molecular traces of alternative social organization in a termite genome.</title>
        <authorList>
            <person name="Terrapon N."/>
            <person name="Li C."/>
            <person name="Robertson H.M."/>
            <person name="Ji L."/>
            <person name="Meng X."/>
            <person name="Booth W."/>
            <person name="Chen Z."/>
            <person name="Childers C.P."/>
            <person name="Glastad K.M."/>
            <person name="Gokhale K."/>
            <person name="Gowin J."/>
            <person name="Gronenberg W."/>
            <person name="Hermansen R.A."/>
            <person name="Hu H."/>
            <person name="Hunt B.G."/>
            <person name="Huylmans A.K."/>
            <person name="Khalil S.M."/>
            <person name="Mitchell R.D."/>
            <person name="Munoz-Torres M.C."/>
            <person name="Mustard J.A."/>
            <person name="Pan H."/>
            <person name="Reese J.T."/>
            <person name="Scharf M.E."/>
            <person name="Sun F."/>
            <person name="Vogel H."/>
            <person name="Xiao J."/>
            <person name="Yang W."/>
            <person name="Yang Z."/>
            <person name="Yang Z."/>
            <person name="Zhou J."/>
            <person name="Zhu J."/>
            <person name="Brent C.S."/>
            <person name="Elsik C.G."/>
            <person name="Goodisman M.A."/>
            <person name="Liberles D.A."/>
            <person name="Roe R.M."/>
            <person name="Vargo E.L."/>
            <person name="Vilcinskas A."/>
            <person name="Wang J."/>
            <person name="Bornberg-Bauer E."/>
            <person name="Korb J."/>
            <person name="Zhang G."/>
            <person name="Liebig J."/>
        </authorList>
    </citation>
    <scope>NUCLEOTIDE SEQUENCE [LARGE SCALE GENOMIC DNA]</scope>
    <source>
        <tissue evidence="6">Whole organism</tissue>
    </source>
</reference>
<feature type="transmembrane region" description="Helical" evidence="5">
    <location>
        <begin position="374"/>
        <end position="402"/>
    </location>
</feature>
<dbReference type="GO" id="GO:0005789">
    <property type="term" value="C:endoplasmic reticulum membrane"/>
    <property type="evidence" value="ECO:0007669"/>
    <property type="project" value="UniProtKB-SubCell"/>
</dbReference>
<keyword evidence="2 5" id="KW-0812">Transmembrane</keyword>
<dbReference type="OMA" id="GLYVMQP"/>
<feature type="transmembrane region" description="Helical" evidence="5">
    <location>
        <begin position="140"/>
        <end position="158"/>
    </location>
</feature>
<comment type="pathway">
    <text evidence="5">Glycolipid biosynthesis; glycosylphosphatidylinositol-anchor biosynthesis.</text>
</comment>
<evidence type="ECO:0000256" key="3">
    <source>
        <dbReference type="ARBA" id="ARBA00022989"/>
    </source>
</evidence>
<dbReference type="GO" id="GO:0072659">
    <property type="term" value="P:protein localization to plasma membrane"/>
    <property type="evidence" value="ECO:0007669"/>
    <property type="project" value="TreeGrafter"/>
</dbReference>
<keyword evidence="5" id="KW-0808">Transferase</keyword>
<dbReference type="InParanoid" id="A0A067RAF8"/>
<dbReference type="STRING" id="136037.A0A067RAF8"/>
<dbReference type="FunCoup" id="A0A067RAF8">
    <property type="interactions" value="1135"/>
</dbReference>
<keyword evidence="5" id="KW-0012">Acyltransferase</keyword>
<dbReference type="GO" id="GO:0006506">
    <property type="term" value="P:GPI anchor biosynthetic process"/>
    <property type="evidence" value="ECO:0007669"/>
    <property type="project" value="UniProtKB-UniPathway"/>
</dbReference>
<dbReference type="InterPro" id="IPR009447">
    <property type="entry name" value="PIGW/GWT1"/>
</dbReference>
<dbReference type="Proteomes" id="UP000027135">
    <property type="component" value="Unassembled WGS sequence"/>
</dbReference>
<feature type="transmembrane region" description="Helical" evidence="5">
    <location>
        <begin position="414"/>
        <end position="437"/>
    </location>
</feature>
<dbReference type="Pfam" id="PF06423">
    <property type="entry name" value="GWT1"/>
    <property type="match status" value="1"/>
</dbReference>
<evidence type="ECO:0000256" key="1">
    <source>
        <dbReference type="ARBA" id="ARBA00004141"/>
    </source>
</evidence>
<protein>
    <recommendedName>
        <fullName evidence="5">Phosphatidylinositol-glycan biosynthesis class W protein</fullName>
        <ecNumber evidence="5">2.3.-.-</ecNumber>
    </recommendedName>
</protein>
<evidence type="ECO:0000313" key="6">
    <source>
        <dbReference type="EMBL" id="KDR20625.1"/>
    </source>
</evidence>
<evidence type="ECO:0000256" key="2">
    <source>
        <dbReference type="ARBA" id="ARBA00022692"/>
    </source>
</evidence>
<evidence type="ECO:0000256" key="5">
    <source>
        <dbReference type="RuleBase" id="RU280819"/>
    </source>
</evidence>
<keyword evidence="5" id="KW-0337">GPI-anchor biosynthesis</keyword>
<evidence type="ECO:0000313" key="7">
    <source>
        <dbReference type="Proteomes" id="UP000027135"/>
    </source>
</evidence>
<keyword evidence="3 5" id="KW-1133">Transmembrane helix</keyword>
<keyword evidence="7" id="KW-1185">Reference proteome</keyword>
<feature type="transmembrane region" description="Helical" evidence="5">
    <location>
        <begin position="170"/>
        <end position="192"/>
    </location>
</feature>
<accession>A0A067RAF8</accession>
<feature type="transmembrane region" description="Helical" evidence="5">
    <location>
        <begin position="204"/>
        <end position="225"/>
    </location>
</feature>
<feature type="transmembrane region" description="Helical" evidence="5">
    <location>
        <begin position="240"/>
        <end position="259"/>
    </location>
</feature>
<gene>
    <name evidence="6" type="ORF">L798_04391</name>
</gene>
<proteinExistence type="inferred from homology"/>
<dbReference type="PIRSF" id="PIRSF017321">
    <property type="entry name" value="GWT1"/>
    <property type="match status" value="1"/>
</dbReference>
<dbReference type="AlphaFoldDB" id="A0A067RAF8"/>
<sequence length="488" mass="55016">MEVYNYKHYHEQFMQNLNGTTPTEILLVVLPAPIGIFLSTFLCAVLLCLKPQKISTPTNFVCWLPIFVDFITMIVPLVLCFTICSDIHVVITLIFMVGLFICVVYCCTSCRKVLSQDYVSTLLTTQILPNKRPFVTNFRAVMNLMTGICILAVDFKVFPRRFAKTETFGYGLMDTGVGMFVISNAVVIPEALGYKGKSQTLASAMWRSIKSTVPLLLLGSIRFFVTKQIDYHMHVSEYGVHWNFYITLAITKIICTLILQFVDSDYSVIITAVVIGIHELMLVSGIQDWVLSNVARENFVTANREGIVSCLGYVALYFAGICLGQGLRDYKSSFQSNIYLMGKQIIISVLLWSATALCKYWFGVSRRLANIGYIIWILALSTTVLVILILVELLTWTLNMVFKANTKNEKDGRFHLTIGYVPVTLEAINYNGLFFFLLANVVTGLINISVQTLTFGVLQSLSIICGYMFVICNVTVLLYFKKIKLKVW</sequence>
<evidence type="ECO:0000256" key="4">
    <source>
        <dbReference type="ARBA" id="ARBA00023136"/>
    </source>
</evidence>
<dbReference type="UniPathway" id="UPA00196"/>
<dbReference type="PANTHER" id="PTHR20661:SF0">
    <property type="entry name" value="PHOSPHATIDYLINOSITOL-GLYCAN BIOSYNTHESIS CLASS W PROTEIN"/>
    <property type="match status" value="1"/>
</dbReference>